<reference evidence="3" key="2">
    <citation type="submission" date="2023-08" db="EMBL/GenBank/DDBJ databases">
        <authorList>
            <person name="Luo J."/>
        </authorList>
    </citation>
    <scope>NUCLEOTIDE SEQUENCE</scope>
    <source>
        <strain evidence="3">DSM 25064</strain>
    </source>
</reference>
<dbReference type="Pfam" id="PF04784">
    <property type="entry name" value="DUF547"/>
    <property type="match status" value="1"/>
</dbReference>
<accession>A0AAW8B5X4</accession>
<proteinExistence type="predicted"/>
<keyword evidence="1" id="KW-0732">Signal</keyword>
<dbReference type="PANTHER" id="PTHR46361:SF3">
    <property type="entry name" value="ELECTRON CARRIER_ PROTEIN DISULFIDE OXIDOREDUCTASE"/>
    <property type="match status" value="1"/>
</dbReference>
<reference evidence="3" key="1">
    <citation type="journal article" date="2010" name="Int. J. Syst. Evol. Microbiol.">
        <title>Porticoccus litoralis gen. nov., sp. nov., a gammaproteobacterium isolated from the Yellow Sea.</title>
        <authorList>
            <person name="Oh H.M."/>
            <person name="Kim H."/>
            <person name="Kim K.M."/>
            <person name="Min G.S."/>
            <person name="Cho J.C."/>
        </authorList>
    </citation>
    <scope>NUCLEOTIDE SEQUENCE</scope>
    <source>
        <strain evidence="3">DSM 25064</strain>
    </source>
</reference>
<organism evidence="3 4">
    <name type="scientific">Porticoccus litoralis</name>
    <dbReference type="NCBI Taxonomy" id="434086"/>
    <lineage>
        <taxon>Bacteria</taxon>
        <taxon>Pseudomonadati</taxon>
        <taxon>Pseudomonadota</taxon>
        <taxon>Gammaproteobacteria</taxon>
        <taxon>Cellvibrionales</taxon>
        <taxon>Porticoccaceae</taxon>
        <taxon>Porticoccus</taxon>
    </lineage>
</organism>
<gene>
    <name evidence="3" type="ORF">Q8A57_09970</name>
</gene>
<evidence type="ECO:0000313" key="3">
    <source>
        <dbReference type="EMBL" id="MDP1521296.1"/>
    </source>
</evidence>
<comment type="caution">
    <text evidence="3">The sequence shown here is derived from an EMBL/GenBank/DDBJ whole genome shotgun (WGS) entry which is preliminary data.</text>
</comment>
<dbReference type="RefSeq" id="WP_305170960.1">
    <property type="nucleotide sequence ID" value="NZ_JAUUUU010000006.1"/>
</dbReference>
<name>A0AAW8B5X4_9GAMM</name>
<evidence type="ECO:0000313" key="4">
    <source>
        <dbReference type="Proteomes" id="UP001178354"/>
    </source>
</evidence>
<dbReference type="PANTHER" id="PTHR46361">
    <property type="entry name" value="ELECTRON CARRIER/ PROTEIN DISULFIDE OXIDOREDUCTASE"/>
    <property type="match status" value="1"/>
</dbReference>
<sequence>MALKPVFISFILITLLGVANVQAATDSQYWAYWDKSNDWNREAINHQAWDNILKHHVVKKETGVNRFRYGELNHSDKKSLSKYIDTLSATDPRKYSRKEQQAYWLNLYNALTVKVISDHYPVKSFSEIGSKHSSKGPLNSQLVSVTGQWLSLNDIENRILRPIWKDHKVHFGLNCADMSCPGLLPVAFTGNNVKALLKESGREFINHKNGVTLKNGRLTASSMFSQYREDFARDDKALLKVFAHYADDRLALYLLGFQGKIDYIHDRSLNSF</sequence>
<dbReference type="Proteomes" id="UP001178354">
    <property type="component" value="Unassembled WGS sequence"/>
</dbReference>
<feature type="signal peptide" evidence="1">
    <location>
        <begin position="1"/>
        <end position="23"/>
    </location>
</feature>
<feature type="domain" description="DUF547" evidence="2">
    <location>
        <begin position="93"/>
        <end position="205"/>
    </location>
</feature>
<keyword evidence="4" id="KW-1185">Reference proteome</keyword>
<protein>
    <submittedName>
        <fullName evidence="3">DUF547 domain-containing protein</fullName>
    </submittedName>
</protein>
<feature type="chain" id="PRO_5043431938" evidence="1">
    <location>
        <begin position="24"/>
        <end position="272"/>
    </location>
</feature>
<dbReference type="AlphaFoldDB" id="A0AAW8B5X4"/>
<evidence type="ECO:0000259" key="2">
    <source>
        <dbReference type="Pfam" id="PF04784"/>
    </source>
</evidence>
<dbReference type="InterPro" id="IPR006869">
    <property type="entry name" value="DUF547"/>
</dbReference>
<evidence type="ECO:0000256" key="1">
    <source>
        <dbReference type="SAM" id="SignalP"/>
    </source>
</evidence>
<dbReference type="EMBL" id="JAUUUU010000006">
    <property type="protein sequence ID" value="MDP1521296.1"/>
    <property type="molecule type" value="Genomic_DNA"/>
</dbReference>